<reference evidence="3" key="1">
    <citation type="journal article" date="2019" name="Int. J. Syst. Evol. Microbiol.">
        <title>The Global Catalogue of Microorganisms (GCM) 10K type strain sequencing project: providing services to taxonomists for standard genome sequencing and annotation.</title>
        <authorList>
            <consortium name="The Broad Institute Genomics Platform"/>
            <consortium name="The Broad Institute Genome Sequencing Center for Infectious Disease"/>
            <person name="Wu L."/>
            <person name="Ma J."/>
        </authorList>
    </citation>
    <scope>NUCLEOTIDE SEQUENCE [LARGE SCALE GENOMIC DNA]</scope>
    <source>
        <strain evidence="3">JCM 18532</strain>
    </source>
</reference>
<gene>
    <name evidence="2" type="ORF">GCM10023350_13570</name>
</gene>
<protein>
    <submittedName>
        <fullName evidence="2">Uncharacterized protein</fullName>
    </submittedName>
</protein>
<evidence type="ECO:0000313" key="2">
    <source>
        <dbReference type="EMBL" id="GAA4731498.1"/>
    </source>
</evidence>
<accession>A0ABP8YLI2</accession>
<proteinExistence type="predicted"/>
<comment type="caution">
    <text evidence="2">The sequence shown here is derived from an EMBL/GenBank/DDBJ whole genome shotgun (WGS) entry which is preliminary data.</text>
</comment>
<dbReference type="EMBL" id="BAABKN010000009">
    <property type="protein sequence ID" value="GAA4731498.1"/>
    <property type="molecule type" value="Genomic_DNA"/>
</dbReference>
<keyword evidence="3" id="KW-1185">Reference proteome</keyword>
<organism evidence="2 3">
    <name type="scientific">Nocardioides endophyticus</name>
    <dbReference type="NCBI Taxonomy" id="1353775"/>
    <lineage>
        <taxon>Bacteria</taxon>
        <taxon>Bacillati</taxon>
        <taxon>Actinomycetota</taxon>
        <taxon>Actinomycetes</taxon>
        <taxon>Propionibacteriales</taxon>
        <taxon>Nocardioidaceae</taxon>
        <taxon>Nocardioides</taxon>
    </lineage>
</organism>
<feature type="region of interest" description="Disordered" evidence="1">
    <location>
        <begin position="36"/>
        <end position="57"/>
    </location>
</feature>
<name>A0ABP8YLI2_9ACTN</name>
<dbReference type="Proteomes" id="UP001499882">
    <property type="component" value="Unassembled WGS sequence"/>
</dbReference>
<evidence type="ECO:0000256" key="1">
    <source>
        <dbReference type="SAM" id="MobiDB-lite"/>
    </source>
</evidence>
<evidence type="ECO:0000313" key="3">
    <source>
        <dbReference type="Proteomes" id="UP001499882"/>
    </source>
</evidence>
<sequence>MLIRAAYVAPLVYALRRRADRSLASRDRLATMQTQLDDGTLPVRSRPQRQPRNEHEAERLEQHIEHRTRMFGTRIRRTLADVDYLAGGPLGWREGTVLVGAGMRGVVTLASRAAPCRCWCPGWAWRPRPTTTRIPSCAPDDQSQ</sequence>